<evidence type="ECO:0000313" key="2">
    <source>
        <dbReference type="Proteomes" id="UP000664698"/>
    </source>
</evidence>
<dbReference type="Proteomes" id="UP000664698">
    <property type="component" value="Unassembled WGS sequence"/>
</dbReference>
<reference evidence="1 2" key="1">
    <citation type="submission" date="2021-03" db="EMBL/GenBank/DDBJ databases">
        <title>novel species isolated from a fishpond in China.</title>
        <authorList>
            <person name="Lu H."/>
            <person name="Cai Z."/>
        </authorList>
    </citation>
    <scope>NUCLEOTIDE SEQUENCE [LARGE SCALE GENOMIC DNA]</scope>
    <source>
        <strain evidence="1 2">JCM 31546</strain>
    </source>
</reference>
<name>A0ABS3BTL2_9BACT</name>
<comment type="caution">
    <text evidence="1">The sequence shown here is derived from an EMBL/GenBank/DDBJ whole genome shotgun (WGS) entry which is preliminary data.</text>
</comment>
<dbReference type="RefSeq" id="WP_206570644.1">
    <property type="nucleotide sequence ID" value="NZ_JAFKCW010000004.1"/>
</dbReference>
<organism evidence="1 2">
    <name type="scientific">Algoriphagus aestuariicola</name>
    <dbReference type="NCBI Taxonomy" id="1852016"/>
    <lineage>
        <taxon>Bacteria</taxon>
        <taxon>Pseudomonadati</taxon>
        <taxon>Bacteroidota</taxon>
        <taxon>Cytophagia</taxon>
        <taxon>Cytophagales</taxon>
        <taxon>Cyclobacteriaceae</taxon>
        <taxon>Algoriphagus</taxon>
    </lineage>
</organism>
<dbReference type="EMBL" id="JAFKCW010000004">
    <property type="protein sequence ID" value="MBN7802629.1"/>
    <property type="molecule type" value="Genomic_DNA"/>
</dbReference>
<evidence type="ECO:0000313" key="1">
    <source>
        <dbReference type="EMBL" id="MBN7802629.1"/>
    </source>
</evidence>
<sequence length="317" mass="36619">MQQLFNLVAKHHLKVESTGFVINKEWMSQSTFDQIKSLIMSQLSPLTKLIGIGDREMDKALIRYDLRIKQIIKNDMQINQPHCLFDWAMSASKGDQHSKSFISFIHDEISQLLASLDPKFLSSVKNTAKQIVFSFDDNPELKNNPSFMNYLGEIVGLNFILQKEKTRFNLLSIEKKLANSKSADFEFLDNSNGDVVLIEFVSLHGIDPSKIENVEIFKEFLESRFNQKIEAKTVNMINHHHRIEMLDGSKPNFTILPILWSEVQFLLPFRKAFDDLNTKYANVLPCVSLLPQLLEDETVHFSLATVSNILDRWEQQR</sequence>
<accession>A0ABS3BTL2</accession>
<proteinExistence type="predicted"/>
<gene>
    <name evidence="1" type="ORF">J0A67_17265</name>
</gene>
<protein>
    <submittedName>
        <fullName evidence="1">Uncharacterized protein</fullName>
    </submittedName>
</protein>
<keyword evidence="2" id="KW-1185">Reference proteome</keyword>